<dbReference type="SUPFAM" id="SSF55681">
    <property type="entry name" value="Class II aaRS and biotin synthetases"/>
    <property type="match status" value="1"/>
</dbReference>
<comment type="similarity">
    <text evidence="1">Belongs to the biotin--protein ligase family.</text>
</comment>
<dbReference type="InterPro" id="IPR004143">
    <property type="entry name" value="BPL_LPL_catalytic"/>
</dbReference>
<evidence type="ECO:0000313" key="5">
    <source>
        <dbReference type="Proteomes" id="UP001642483"/>
    </source>
</evidence>
<dbReference type="PROSITE" id="PS51733">
    <property type="entry name" value="BPL_LPL_CATALYTIC"/>
    <property type="match status" value="1"/>
</dbReference>
<dbReference type="PANTHER" id="PTHR12835">
    <property type="entry name" value="BIOTIN PROTEIN LIGASE"/>
    <property type="match status" value="1"/>
</dbReference>
<evidence type="ECO:0000256" key="1">
    <source>
        <dbReference type="ARBA" id="ARBA00009934"/>
    </source>
</evidence>
<proteinExistence type="inferred from homology"/>
<protein>
    <recommendedName>
        <fullName evidence="3">BPL/LPL catalytic domain-containing protein</fullName>
    </recommendedName>
</protein>
<sequence>MSALLSRFVHPRMLNSFLSKNRTSGSEFAFINKTAGFGRVQVDQQASNTNPKPPNILLYCPGHGSQLPRYVDAVESCLSPDQYTVYPITSAKFASNPWIENTAALIISPHGNIKNEREIRRHVDEYLKSGGKVLSFNVTFIEDVSIKSTDEFKVLDFGSELDCVLTKSDQNLSLPCKLWSGKAIYADKPLTQLIQVRYNGKTYSVAVSGSNSIHCIASTLSSLNENEGSSQRILSYLLHHLGLKTNWNQTLDLYHKRNESVGFVFSKPESKCYQFLNRVIKNFSPQNTVHVSGLAFIPSSSYNDKEHEHICSDSEQFPVIFPSPETQNSELAKKCSFNWEVYFSNLRTRALGQIVLYADVISSTMKVFDGILLNLTSEYGVIAIARQQTKGQGRSTNKWLSPVGCAMFTLPVIIPIDSYLGHRLPFLQHMMSVAVVHAIRMLDGVENVDLRVKWPNDIYFGTSIKLGGVMVKSTVIEDSCIASIGCGVNIANSKPTVCVNDILRENYSIDKILTCQEVIALTVTQLEHIIEDFQENGPETFLKLYYKYWIHRNSEVEVQVDESLVASTIVGVDDCGFLLARRHDNGDVMSLQPDGNTFDITRNLIAAKR</sequence>
<dbReference type="EMBL" id="CAWYQH010000130">
    <property type="protein sequence ID" value="CAK8692774.1"/>
    <property type="molecule type" value="Genomic_DNA"/>
</dbReference>
<dbReference type="InterPro" id="IPR045864">
    <property type="entry name" value="aa-tRNA-synth_II/BPL/LPL"/>
</dbReference>
<keyword evidence="5" id="KW-1185">Reference proteome</keyword>
<name>A0ABP0GQ97_CLALP</name>
<evidence type="ECO:0000259" key="3">
    <source>
        <dbReference type="PROSITE" id="PS51733"/>
    </source>
</evidence>
<dbReference type="InterPro" id="IPR004408">
    <property type="entry name" value="Biotin_CoA_COase_ligase"/>
</dbReference>
<dbReference type="PANTHER" id="PTHR12835:SF5">
    <property type="entry name" value="BIOTIN--PROTEIN LIGASE"/>
    <property type="match status" value="1"/>
</dbReference>
<dbReference type="Gene3D" id="3.30.930.10">
    <property type="entry name" value="Bira Bifunctional Protein, Domain 2"/>
    <property type="match status" value="1"/>
</dbReference>
<accession>A0ABP0GQ97</accession>
<reference evidence="4 5" key="1">
    <citation type="submission" date="2024-02" db="EMBL/GenBank/DDBJ databases">
        <authorList>
            <person name="Daric V."/>
            <person name="Darras S."/>
        </authorList>
    </citation>
    <scope>NUCLEOTIDE SEQUENCE [LARGE SCALE GENOMIC DNA]</scope>
</reference>
<keyword evidence="2" id="KW-0436">Ligase</keyword>
<feature type="domain" description="BPL/LPL catalytic" evidence="3">
    <location>
        <begin position="340"/>
        <end position="534"/>
    </location>
</feature>
<dbReference type="Proteomes" id="UP001642483">
    <property type="component" value="Unassembled WGS sequence"/>
</dbReference>
<dbReference type="NCBIfam" id="TIGR00121">
    <property type="entry name" value="birA_ligase"/>
    <property type="match status" value="1"/>
</dbReference>
<evidence type="ECO:0000313" key="4">
    <source>
        <dbReference type="EMBL" id="CAK8692774.1"/>
    </source>
</evidence>
<organism evidence="4 5">
    <name type="scientific">Clavelina lepadiformis</name>
    <name type="common">Light-bulb sea squirt</name>
    <name type="synonym">Ascidia lepadiformis</name>
    <dbReference type="NCBI Taxonomy" id="159417"/>
    <lineage>
        <taxon>Eukaryota</taxon>
        <taxon>Metazoa</taxon>
        <taxon>Chordata</taxon>
        <taxon>Tunicata</taxon>
        <taxon>Ascidiacea</taxon>
        <taxon>Aplousobranchia</taxon>
        <taxon>Clavelinidae</taxon>
        <taxon>Clavelina</taxon>
    </lineage>
</organism>
<evidence type="ECO:0000256" key="2">
    <source>
        <dbReference type="ARBA" id="ARBA00022598"/>
    </source>
</evidence>
<gene>
    <name evidence="4" type="ORF">CVLEPA_LOCUS26018</name>
</gene>
<dbReference type="Pfam" id="PF03099">
    <property type="entry name" value="BPL_LplA_LipB"/>
    <property type="match status" value="1"/>
</dbReference>
<comment type="caution">
    <text evidence="4">The sequence shown here is derived from an EMBL/GenBank/DDBJ whole genome shotgun (WGS) entry which is preliminary data.</text>
</comment>